<dbReference type="Proteomes" id="UP000239709">
    <property type="component" value="Chromosome"/>
</dbReference>
<dbReference type="RefSeq" id="WP_106704599.1">
    <property type="nucleotide sequence ID" value="NZ_CP027666.1"/>
</dbReference>
<sequence>MKHIALSIVAAAVLVLPLGAAQAQTNTTSTTAKKPAATAKKAPEKKATAAKKSTAKKAAGKRVPAKTVKAVESNTPVESLSTRLTDAELAIAQRVHTGRIQCELGADITVTADEKNPGFFNVSAGKQRYYMHPVESRTGAIRLEDGRAEAMMLQLGNKSMVLNQKLGQRVADDCQTAEQKQFAAQLESSGGPGLLDGAPKK</sequence>
<dbReference type="KEGG" id="otk:C6570_08495"/>
<feature type="compositionally biased region" description="Basic residues" evidence="1">
    <location>
        <begin position="53"/>
        <end position="64"/>
    </location>
</feature>
<feature type="region of interest" description="Disordered" evidence="1">
    <location>
        <begin position="24"/>
        <end position="67"/>
    </location>
</feature>
<feature type="region of interest" description="Disordered" evidence="1">
    <location>
        <begin position="182"/>
        <end position="201"/>
    </location>
</feature>
<name>A0A2S0MJQ7_9BURK</name>
<dbReference type="EMBL" id="CP027666">
    <property type="protein sequence ID" value="AVO36057.1"/>
    <property type="molecule type" value="Genomic_DNA"/>
</dbReference>
<evidence type="ECO:0000313" key="4">
    <source>
        <dbReference type="Proteomes" id="UP000239709"/>
    </source>
</evidence>
<evidence type="ECO:0000256" key="2">
    <source>
        <dbReference type="SAM" id="SignalP"/>
    </source>
</evidence>
<evidence type="ECO:0000256" key="1">
    <source>
        <dbReference type="SAM" id="MobiDB-lite"/>
    </source>
</evidence>
<feature type="compositionally biased region" description="Low complexity" evidence="1">
    <location>
        <begin position="24"/>
        <end position="40"/>
    </location>
</feature>
<dbReference type="OrthoDB" id="5297272at2"/>
<feature type="signal peptide" evidence="2">
    <location>
        <begin position="1"/>
        <end position="23"/>
    </location>
</feature>
<feature type="chain" id="PRO_5015596635" evidence="2">
    <location>
        <begin position="24"/>
        <end position="201"/>
    </location>
</feature>
<gene>
    <name evidence="3" type="ORF">C6570_08495</name>
</gene>
<evidence type="ECO:0000313" key="3">
    <source>
        <dbReference type="EMBL" id="AVO36057.1"/>
    </source>
</evidence>
<keyword evidence="4" id="KW-1185">Reference proteome</keyword>
<organism evidence="3 4">
    <name type="scientific">Ottowia oryzae</name>
    <dbReference type="NCBI Taxonomy" id="2109914"/>
    <lineage>
        <taxon>Bacteria</taxon>
        <taxon>Pseudomonadati</taxon>
        <taxon>Pseudomonadota</taxon>
        <taxon>Betaproteobacteria</taxon>
        <taxon>Burkholderiales</taxon>
        <taxon>Comamonadaceae</taxon>
        <taxon>Ottowia</taxon>
    </lineage>
</organism>
<reference evidence="3 4" key="1">
    <citation type="submission" date="2018-03" db="EMBL/GenBank/DDBJ databases">
        <title>Genome sequencing of Ottowia sp.</title>
        <authorList>
            <person name="Kim S.-J."/>
            <person name="Heo J."/>
            <person name="Kwon S.-W."/>
        </authorList>
    </citation>
    <scope>NUCLEOTIDE SEQUENCE [LARGE SCALE GENOMIC DNA]</scope>
    <source>
        <strain evidence="3 4">KADR8-3</strain>
    </source>
</reference>
<protein>
    <submittedName>
        <fullName evidence="3">Uncharacterized protein</fullName>
    </submittedName>
</protein>
<accession>A0A2S0MJQ7</accession>
<keyword evidence="2" id="KW-0732">Signal</keyword>
<dbReference type="AlphaFoldDB" id="A0A2S0MJQ7"/>
<proteinExistence type="predicted"/>